<dbReference type="GO" id="GO:0043565">
    <property type="term" value="F:sequence-specific DNA binding"/>
    <property type="evidence" value="ECO:0007669"/>
    <property type="project" value="InterPro"/>
</dbReference>
<dbReference type="Proteomes" id="UP000053881">
    <property type="component" value="Unassembled WGS sequence"/>
</dbReference>
<evidence type="ECO:0000313" key="5">
    <source>
        <dbReference type="EMBL" id="KRG11986.1"/>
    </source>
</evidence>
<dbReference type="PROSITE" id="PS00041">
    <property type="entry name" value="HTH_ARAC_FAMILY_1"/>
    <property type="match status" value="1"/>
</dbReference>
<dbReference type="PRINTS" id="PR00032">
    <property type="entry name" value="HTHARAC"/>
</dbReference>
<protein>
    <recommendedName>
        <fullName evidence="4">HTH araC/xylS-type domain-containing protein</fullName>
    </recommendedName>
</protein>
<keyword evidence="2" id="KW-0238">DNA-binding</keyword>
<dbReference type="InterPro" id="IPR020449">
    <property type="entry name" value="Tscrpt_reg_AraC-type_HTH"/>
</dbReference>
<evidence type="ECO:0000313" key="6">
    <source>
        <dbReference type="Proteomes" id="UP000053881"/>
    </source>
</evidence>
<dbReference type="PATRIC" id="fig|217031.4.peg.4348"/>
<dbReference type="InterPro" id="IPR009057">
    <property type="entry name" value="Homeodomain-like_sf"/>
</dbReference>
<dbReference type="Pfam" id="PF12833">
    <property type="entry name" value="HTH_18"/>
    <property type="match status" value="1"/>
</dbReference>
<dbReference type="SMART" id="SM00342">
    <property type="entry name" value="HTH_ARAC"/>
    <property type="match status" value="1"/>
</dbReference>
<dbReference type="GO" id="GO:0003700">
    <property type="term" value="F:DNA-binding transcription factor activity"/>
    <property type="evidence" value="ECO:0007669"/>
    <property type="project" value="InterPro"/>
</dbReference>
<sequence>MMEGRLEYQFSIEVELRLITAVSNGEVADVKEILAQIYDDNQDKQYLLQQIGTQILSSLKGTIIRIISKNIQLNQGLVDDIFSRLEEMSQKRNEFYHDFQQLRKMILELTQNFYENKRVGGLATIQRIKDCINRDFSDSNLTLQHIAEVVNMSQKMLPIMFKEHTGVNISDYIEDVRMNYAKKQLLETDDAIEKIAIASGYNSGHSFRRAFKRNTGTSPSDYRKMLKTLE</sequence>
<dbReference type="InterPro" id="IPR018062">
    <property type="entry name" value="HTH_AraC-typ_CS"/>
</dbReference>
<evidence type="ECO:0000256" key="1">
    <source>
        <dbReference type="ARBA" id="ARBA00023015"/>
    </source>
</evidence>
<dbReference type="AlphaFoldDB" id="A0A0Q9Y432"/>
<dbReference type="EMBL" id="LGPB01000103">
    <property type="protein sequence ID" value="KRG11986.1"/>
    <property type="molecule type" value="Genomic_DNA"/>
</dbReference>
<feature type="domain" description="HTH araC/xylS-type" evidence="4">
    <location>
        <begin position="126"/>
        <end position="225"/>
    </location>
</feature>
<keyword evidence="1" id="KW-0805">Transcription regulation</keyword>
<dbReference type="InterPro" id="IPR018060">
    <property type="entry name" value="HTH_AraC"/>
</dbReference>
<gene>
    <name evidence="5" type="ORF">ACA29_13015</name>
</gene>
<keyword evidence="3" id="KW-0804">Transcription</keyword>
<dbReference type="PROSITE" id="PS01124">
    <property type="entry name" value="HTH_ARAC_FAMILY_2"/>
    <property type="match status" value="1"/>
</dbReference>
<organism evidence="5 6">
    <name type="scientific">Lederbergia galactosidilytica</name>
    <dbReference type="NCBI Taxonomy" id="217031"/>
    <lineage>
        <taxon>Bacteria</taxon>
        <taxon>Bacillati</taxon>
        <taxon>Bacillota</taxon>
        <taxon>Bacilli</taxon>
        <taxon>Bacillales</taxon>
        <taxon>Bacillaceae</taxon>
        <taxon>Lederbergia</taxon>
    </lineage>
</organism>
<evidence type="ECO:0000256" key="2">
    <source>
        <dbReference type="ARBA" id="ARBA00023125"/>
    </source>
</evidence>
<accession>A0A0Q9Y432</accession>
<comment type="caution">
    <text evidence="5">The sequence shown here is derived from an EMBL/GenBank/DDBJ whole genome shotgun (WGS) entry which is preliminary data.</text>
</comment>
<evidence type="ECO:0000259" key="4">
    <source>
        <dbReference type="PROSITE" id="PS01124"/>
    </source>
</evidence>
<dbReference type="SUPFAM" id="SSF46689">
    <property type="entry name" value="Homeodomain-like"/>
    <property type="match status" value="1"/>
</dbReference>
<dbReference type="PANTHER" id="PTHR43280:SF34">
    <property type="entry name" value="ARAC-FAMILY TRANSCRIPTIONAL REGULATOR"/>
    <property type="match status" value="1"/>
</dbReference>
<reference evidence="5 6" key="1">
    <citation type="submission" date="2015-06" db="EMBL/GenBank/DDBJ databases">
        <title>Genome sequencing project of Bacillus galactosidilyticus PL133.</title>
        <authorList>
            <person name="Gaiero J."/>
            <person name="Nicol R."/>
            <person name="Habash M."/>
        </authorList>
    </citation>
    <scope>NUCLEOTIDE SEQUENCE [LARGE SCALE GENOMIC DNA]</scope>
    <source>
        <strain evidence="5 6">PL133</strain>
    </source>
</reference>
<dbReference type="Gene3D" id="1.10.10.60">
    <property type="entry name" value="Homeodomain-like"/>
    <property type="match status" value="2"/>
</dbReference>
<evidence type="ECO:0000256" key="3">
    <source>
        <dbReference type="ARBA" id="ARBA00023163"/>
    </source>
</evidence>
<proteinExistence type="predicted"/>
<name>A0A0Q9Y432_9BACI</name>
<dbReference type="PANTHER" id="PTHR43280">
    <property type="entry name" value="ARAC-FAMILY TRANSCRIPTIONAL REGULATOR"/>
    <property type="match status" value="1"/>
</dbReference>